<proteinExistence type="predicted"/>
<accession>A0A0G0JI38</accession>
<dbReference type="AlphaFoldDB" id="A0A0G0JI38"/>
<gene>
    <name evidence="1" type="ORF">US86_C0001G0295</name>
</gene>
<evidence type="ECO:0000313" key="1">
    <source>
        <dbReference type="EMBL" id="KKQ67368.1"/>
    </source>
</evidence>
<protein>
    <submittedName>
        <fullName evidence="1">Uncharacterized protein</fullName>
    </submittedName>
</protein>
<sequence>METPKTQSIADIGMSLTPDAIDVVRQIVIPSYGSDIQELTEDPVLKRLKRTAASRFFEVAYSIVQPPSRIEYARNLRQLILPTLTLARGLAARSSEVRGGVIDHLERQVQMTIQERELLYKMGGTIPTKRQEQWWSGAFWTALFEDGSY</sequence>
<dbReference type="EMBL" id="LBUP01000001">
    <property type="protein sequence ID" value="KKQ67368.1"/>
    <property type="molecule type" value="Genomic_DNA"/>
</dbReference>
<name>A0A0G0JI38_9BACT</name>
<organism evidence="1 2">
    <name type="scientific">Candidatus Daviesbacteria bacterium GW2011_GWA2_38_24</name>
    <dbReference type="NCBI Taxonomy" id="1618422"/>
    <lineage>
        <taxon>Bacteria</taxon>
        <taxon>Candidatus Daviesiibacteriota</taxon>
    </lineage>
</organism>
<evidence type="ECO:0000313" key="2">
    <source>
        <dbReference type="Proteomes" id="UP000034235"/>
    </source>
</evidence>
<reference evidence="1 2" key="1">
    <citation type="journal article" date="2015" name="Nature">
        <title>rRNA introns, odd ribosomes, and small enigmatic genomes across a large radiation of phyla.</title>
        <authorList>
            <person name="Brown C.T."/>
            <person name="Hug L.A."/>
            <person name="Thomas B.C."/>
            <person name="Sharon I."/>
            <person name="Castelle C.J."/>
            <person name="Singh A."/>
            <person name="Wilkins M.J."/>
            <person name="Williams K.H."/>
            <person name="Banfield J.F."/>
        </authorList>
    </citation>
    <scope>NUCLEOTIDE SEQUENCE [LARGE SCALE GENOMIC DNA]</scope>
</reference>
<dbReference type="Proteomes" id="UP000034235">
    <property type="component" value="Unassembled WGS sequence"/>
</dbReference>
<comment type="caution">
    <text evidence="1">The sequence shown here is derived from an EMBL/GenBank/DDBJ whole genome shotgun (WGS) entry which is preliminary data.</text>
</comment>